<evidence type="ECO:0000313" key="4">
    <source>
        <dbReference type="EMBL" id="VED67704.1"/>
    </source>
</evidence>
<dbReference type="RefSeq" id="WP_126404702.1">
    <property type="nucleotide sequence ID" value="NZ_LR134266.1"/>
</dbReference>
<dbReference type="AlphaFoldDB" id="A0A447Z5V0"/>
<dbReference type="Proteomes" id="UP000270025">
    <property type="component" value="Chromosome"/>
</dbReference>
<dbReference type="Pfam" id="PF00583">
    <property type="entry name" value="Acetyltransf_1"/>
    <property type="match status" value="1"/>
</dbReference>
<dbReference type="InterPro" id="IPR051635">
    <property type="entry name" value="SNAT-like"/>
</dbReference>
<name>A0A447Z5V0_9STRE</name>
<evidence type="ECO:0000259" key="3">
    <source>
        <dbReference type="PROSITE" id="PS51186"/>
    </source>
</evidence>
<evidence type="ECO:0000256" key="2">
    <source>
        <dbReference type="ARBA" id="ARBA00023315"/>
    </source>
</evidence>
<keyword evidence="5" id="KW-1185">Reference proteome</keyword>
<feature type="domain" description="N-acetyltransferase" evidence="3">
    <location>
        <begin position="1"/>
        <end position="161"/>
    </location>
</feature>
<gene>
    <name evidence="4" type="ORF">NCTC3166_01537</name>
</gene>
<dbReference type="PANTHER" id="PTHR10908">
    <property type="entry name" value="SEROTONIN N-ACETYLTRANSFERASE"/>
    <property type="match status" value="1"/>
</dbReference>
<dbReference type="EC" id="2.3.1.-" evidence="4"/>
<dbReference type="SUPFAM" id="SSF55729">
    <property type="entry name" value="Acyl-CoA N-acyltransferases (Nat)"/>
    <property type="match status" value="1"/>
</dbReference>
<sequence length="166" mass="18458">MNIRRATIEDLEAIFAIELENFSPEEAIDKTVLAKHIDVFSTSFLVAEKDGQILGYLEGPVTQKRYVDDRSFTTEVKDESHLPGGFITLTSLSISQSAQGLGVGKALLEAMKNLALEEGRAGISLTCHDYLIEYYERNGFVNEGRSASNYAGEVWYDLVWEVPSSK</sequence>
<accession>A0A447Z5V0</accession>
<evidence type="ECO:0000313" key="5">
    <source>
        <dbReference type="Proteomes" id="UP000270025"/>
    </source>
</evidence>
<dbReference type="CDD" id="cd04301">
    <property type="entry name" value="NAT_SF"/>
    <property type="match status" value="1"/>
</dbReference>
<dbReference type="EMBL" id="LR134266">
    <property type="protein sequence ID" value="VED67704.1"/>
    <property type="molecule type" value="Genomic_DNA"/>
</dbReference>
<dbReference type="GO" id="GO:0008080">
    <property type="term" value="F:N-acetyltransferase activity"/>
    <property type="evidence" value="ECO:0007669"/>
    <property type="project" value="UniProtKB-ARBA"/>
</dbReference>
<keyword evidence="1 4" id="KW-0808">Transferase</keyword>
<evidence type="ECO:0000256" key="1">
    <source>
        <dbReference type="ARBA" id="ARBA00022679"/>
    </source>
</evidence>
<dbReference type="KEGG" id="svf:NCTC3166_01537"/>
<dbReference type="PROSITE" id="PS51186">
    <property type="entry name" value="GNAT"/>
    <property type="match status" value="1"/>
</dbReference>
<dbReference type="PANTHER" id="PTHR10908:SF0">
    <property type="entry name" value="SEROTONIN N-ACETYLTRANSFERASE"/>
    <property type="match status" value="1"/>
</dbReference>
<keyword evidence="2 4" id="KW-0012">Acyltransferase</keyword>
<proteinExistence type="predicted"/>
<reference evidence="4 5" key="1">
    <citation type="submission" date="2018-12" db="EMBL/GenBank/DDBJ databases">
        <authorList>
            <consortium name="Pathogen Informatics"/>
        </authorList>
    </citation>
    <scope>NUCLEOTIDE SEQUENCE [LARGE SCALE GENOMIC DNA]</scope>
    <source>
        <strain evidence="4 5">NCTC3166</strain>
    </source>
</reference>
<dbReference type="Gene3D" id="3.40.630.30">
    <property type="match status" value="1"/>
</dbReference>
<organism evidence="4 5">
    <name type="scientific">Streptococcus viridans</name>
    <dbReference type="NCBI Taxonomy" id="78535"/>
    <lineage>
        <taxon>Bacteria</taxon>
        <taxon>Bacillati</taxon>
        <taxon>Bacillota</taxon>
        <taxon>Bacilli</taxon>
        <taxon>Lactobacillales</taxon>
        <taxon>Streptococcaceae</taxon>
        <taxon>Streptococcus</taxon>
    </lineage>
</organism>
<dbReference type="InterPro" id="IPR016181">
    <property type="entry name" value="Acyl_CoA_acyltransferase"/>
</dbReference>
<protein>
    <submittedName>
        <fullName evidence="4">GNAT family acetyltransferase</fullName>
        <ecNumber evidence="4">2.3.1.-</ecNumber>
    </submittedName>
</protein>
<dbReference type="InterPro" id="IPR000182">
    <property type="entry name" value="GNAT_dom"/>
</dbReference>